<feature type="transmembrane region" description="Helical" evidence="7">
    <location>
        <begin position="76"/>
        <end position="93"/>
    </location>
</feature>
<name>A0A434AA91_9FLAO</name>
<feature type="transmembrane region" description="Helical" evidence="7">
    <location>
        <begin position="165"/>
        <end position="185"/>
    </location>
</feature>
<sequence length="406" mass="44896">MKNLGIKIALYLNYFVFAILLNSVGIVILKSQKNYGVDEVQASILEAFKDMPIAIVSFFIASFLPRIGYKKAMLTGLALVTLACIAMYFGNSFDSAKLLFATVGVSFALIKVSVYSLIGTVTENQKEHNALMSSIEGVFMIGIALAYFLFPAFNDETHPDSWLNVYWFLAGLSLLSFLFLFFTKFETSTATAGANFKDDFLQMFKLIAKMLTVIFVISVFLFVMIEQGILSWLPTFNTKVLHLPENISIMMASILAISLAVGRLVAGIVTKKINWIWVLSVCVIAAMLIVYFVLPNVVGLEVKNIDSLSDIPLIGFAFPLIGLFIAPIYPLLNSIVLSSLPKNLQSSMTGLIVIFSALGGTLGSRITGWLFKNEGPEKAFYFTLIPMFLLLISFFILKKITAKNEI</sequence>
<dbReference type="GO" id="GO:0012505">
    <property type="term" value="C:endomembrane system"/>
    <property type="evidence" value="ECO:0007669"/>
    <property type="project" value="UniProtKB-SubCell"/>
</dbReference>
<dbReference type="GO" id="GO:0016020">
    <property type="term" value="C:membrane"/>
    <property type="evidence" value="ECO:0007669"/>
    <property type="project" value="TreeGrafter"/>
</dbReference>
<dbReference type="OrthoDB" id="6395826at2"/>
<dbReference type="InterPro" id="IPR020846">
    <property type="entry name" value="MFS_dom"/>
</dbReference>
<feature type="domain" description="Major facilitator superfamily (MFS) profile" evidence="8">
    <location>
        <begin position="6"/>
        <end position="401"/>
    </location>
</feature>
<proteinExistence type="inferred from homology"/>
<keyword evidence="5 7" id="KW-1133">Transmembrane helix</keyword>
<accession>A0A434AA91</accession>
<dbReference type="GO" id="GO:0022857">
    <property type="term" value="F:transmembrane transporter activity"/>
    <property type="evidence" value="ECO:0007669"/>
    <property type="project" value="InterPro"/>
</dbReference>
<evidence type="ECO:0000313" key="9">
    <source>
        <dbReference type="EMBL" id="RUT71256.1"/>
    </source>
</evidence>
<evidence type="ECO:0000313" key="10">
    <source>
        <dbReference type="Proteomes" id="UP000288102"/>
    </source>
</evidence>
<keyword evidence="10" id="KW-1185">Reference proteome</keyword>
<feature type="transmembrane region" description="Helical" evidence="7">
    <location>
        <begin position="247"/>
        <end position="266"/>
    </location>
</feature>
<dbReference type="RefSeq" id="WP_127337313.1">
    <property type="nucleotide sequence ID" value="NZ_QWDM01000003.1"/>
</dbReference>
<comment type="caution">
    <text evidence="9">The sequence shown here is derived from an EMBL/GenBank/DDBJ whole genome shotgun (WGS) entry which is preliminary data.</text>
</comment>
<organism evidence="9 10">
    <name type="scientific">Flavobacterium cupreum</name>
    <dbReference type="NCBI Taxonomy" id="2133766"/>
    <lineage>
        <taxon>Bacteria</taxon>
        <taxon>Pseudomonadati</taxon>
        <taxon>Bacteroidota</taxon>
        <taxon>Flavobacteriia</taxon>
        <taxon>Flavobacteriales</taxon>
        <taxon>Flavobacteriaceae</taxon>
        <taxon>Flavobacterium</taxon>
    </lineage>
</organism>
<feature type="transmembrane region" description="Helical" evidence="7">
    <location>
        <begin position="348"/>
        <end position="367"/>
    </location>
</feature>
<feature type="transmembrane region" description="Helical" evidence="7">
    <location>
        <begin position="12"/>
        <end position="31"/>
    </location>
</feature>
<evidence type="ECO:0000256" key="4">
    <source>
        <dbReference type="ARBA" id="ARBA00022692"/>
    </source>
</evidence>
<feature type="transmembrane region" description="Helical" evidence="7">
    <location>
        <begin position="99"/>
        <end position="118"/>
    </location>
</feature>
<dbReference type="Proteomes" id="UP000288102">
    <property type="component" value="Unassembled WGS sequence"/>
</dbReference>
<evidence type="ECO:0000256" key="5">
    <source>
        <dbReference type="ARBA" id="ARBA00022989"/>
    </source>
</evidence>
<feature type="transmembrane region" description="Helical" evidence="7">
    <location>
        <begin position="130"/>
        <end position="153"/>
    </location>
</feature>
<feature type="transmembrane region" description="Helical" evidence="7">
    <location>
        <begin position="206"/>
        <end position="225"/>
    </location>
</feature>
<dbReference type="InterPro" id="IPR036259">
    <property type="entry name" value="MFS_trans_sf"/>
</dbReference>
<dbReference type="Gene3D" id="1.20.1250.20">
    <property type="entry name" value="MFS general substrate transporter like domains"/>
    <property type="match status" value="1"/>
</dbReference>
<evidence type="ECO:0000259" key="8">
    <source>
        <dbReference type="PROSITE" id="PS50850"/>
    </source>
</evidence>
<dbReference type="EMBL" id="QWDM01000003">
    <property type="protein sequence ID" value="RUT71256.1"/>
    <property type="molecule type" value="Genomic_DNA"/>
</dbReference>
<keyword evidence="6 7" id="KW-0472">Membrane</keyword>
<protein>
    <submittedName>
        <fullName evidence="9">MFS transporter</fullName>
    </submittedName>
</protein>
<dbReference type="InterPro" id="IPR011701">
    <property type="entry name" value="MFS"/>
</dbReference>
<reference evidence="10" key="1">
    <citation type="journal article" date="2019" name="Syst. Appl. Microbiol.">
        <title>Flavobacterium circumlabens sp. nov. and Flavobacterium cupreum sp. nov., two psychrotrophic species isolated from Antarctic environmental samples.</title>
        <authorList>
            <person name="Kralova S."/>
            <person name="Busse H.-J."/>
            <person name="Svec P."/>
            <person name="Maslanova I."/>
            <person name="Stankova E."/>
            <person name="Bartak M."/>
            <person name="Sedlacek I."/>
        </authorList>
    </citation>
    <scope>NUCLEOTIDE SEQUENCE [LARGE SCALE GENOMIC DNA]</scope>
    <source>
        <strain evidence="10">CCM 8825</strain>
    </source>
</reference>
<evidence type="ECO:0000256" key="3">
    <source>
        <dbReference type="ARBA" id="ARBA00022448"/>
    </source>
</evidence>
<evidence type="ECO:0000256" key="7">
    <source>
        <dbReference type="SAM" id="Phobius"/>
    </source>
</evidence>
<keyword evidence="3" id="KW-0813">Transport</keyword>
<dbReference type="PANTHER" id="PTHR23514:SF3">
    <property type="entry name" value="BYPASS OF STOP CODON PROTEIN 6"/>
    <property type="match status" value="1"/>
</dbReference>
<dbReference type="AlphaFoldDB" id="A0A434AA91"/>
<gene>
    <name evidence="9" type="ORF">D0817_05075</name>
</gene>
<feature type="transmembrane region" description="Helical" evidence="7">
    <location>
        <begin position="379"/>
        <end position="397"/>
    </location>
</feature>
<dbReference type="InterPro" id="IPR051788">
    <property type="entry name" value="MFS_Transporter"/>
</dbReference>
<dbReference type="SUPFAM" id="SSF103473">
    <property type="entry name" value="MFS general substrate transporter"/>
    <property type="match status" value="1"/>
</dbReference>
<feature type="transmembrane region" description="Helical" evidence="7">
    <location>
        <begin position="273"/>
        <end position="294"/>
    </location>
</feature>
<feature type="transmembrane region" description="Helical" evidence="7">
    <location>
        <begin position="51"/>
        <end position="69"/>
    </location>
</feature>
<evidence type="ECO:0000256" key="1">
    <source>
        <dbReference type="ARBA" id="ARBA00004127"/>
    </source>
</evidence>
<comment type="similarity">
    <text evidence="2">Belongs to the major facilitator superfamily.</text>
</comment>
<evidence type="ECO:0000256" key="2">
    <source>
        <dbReference type="ARBA" id="ARBA00008335"/>
    </source>
</evidence>
<keyword evidence="4 7" id="KW-0812">Transmembrane</keyword>
<feature type="transmembrane region" description="Helical" evidence="7">
    <location>
        <begin position="314"/>
        <end position="336"/>
    </location>
</feature>
<dbReference type="PANTHER" id="PTHR23514">
    <property type="entry name" value="BYPASS OF STOP CODON PROTEIN 6"/>
    <property type="match status" value="1"/>
</dbReference>
<dbReference type="Pfam" id="PF07690">
    <property type="entry name" value="MFS_1"/>
    <property type="match status" value="1"/>
</dbReference>
<dbReference type="PROSITE" id="PS50850">
    <property type="entry name" value="MFS"/>
    <property type="match status" value="1"/>
</dbReference>
<evidence type="ECO:0000256" key="6">
    <source>
        <dbReference type="ARBA" id="ARBA00023136"/>
    </source>
</evidence>
<comment type="subcellular location">
    <subcellularLocation>
        <location evidence="1">Endomembrane system</location>
        <topology evidence="1">Multi-pass membrane protein</topology>
    </subcellularLocation>
</comment>